<name>A0A7R9I9J3_9NEOP</name>
<dbReference type="EMBL" id="OE000123">
    <property type="protein sequence ID" value="CAD7452539.1"/>
    <property type="molecule type" value="Genomic_DNA"/>
</dbReference>
<evidence type="ECO:0000259" key="13">
    <source>
        <dbReference type="PROSITE" id="PS50157"/>
    </source>
</evidence>
<feature type="compositionally biased region" description="Polar residues" evidence="12">
    <location>
        <begin position="1356"/>
        <end position="1368"/>
    </location>
</feature>
<feature type="domain" description="C2H2-type" evidence="13">
    <location>
        <begin position="1234"/>
        <end position="1261"/>
    </location>
</feature>
<feature type="domain" description="C2H2-type" evidence="13">
    <location>
        <begin position="399"/>
        <end position="426"/>
    </location>
</feature>
<accession>A0A7R9I9J3</accession>
<evidence type="ECO:0000256" key="4">
    <source>
        <dbReference type="ARBA" id="ARBA00022737"/>
    </source>
</evidence>
<sequence>MSVEDAAMACAMYVVMICKKTEKKKMVVVRWLPFEELSQFNLEEVQNLNEDDTVLVIEGDLEDNNAVKIAETKEENKEGEKHPTYECNFCGLILTNRNKMKVHLEVHNSDEPLSCDEAFECGEGFIDKLISEEPAKEGDSNKPFTCHMCTKRFNLRSTALRHVKEVHEHTWGHYCPVCNREFARKGAVDNHMRRHTGEKPYTCNICSKNFMVRSTLTRHLKEVHERLRRHFCKVCGYGFYTKLLLRNHIRTHTDDRPYFCRACGRTFRTRVTLVWKQTHLTTPYGVLHEADIPKWFKNEESESEIVEMPDRPIFECDYCGKILASRENIRVHLRIHTGERPFTCHVCGKCFKAPSGIKRHLKEVHEGVKDQTCEVCSRSFANRRTLEDHLRIHSGERPFVCAACGKTFKTKASLHVHNRSHSDVYPFPCSQCNCKFHTQHSLSVHLLRHTGEKPHACNVCGRRFRIKYELGRHKLVHSEYKPFVCMVCGHSFRQRKYLMNHNKTHHRECFTELIPYEWIKSEEIKLNEPFLDREFQNVVDQFQCDICKVLYDTKESLMFHIQSHEHGNGSKPMKGYSYKSGFKHKSKGRMTALRLNSGEQSMKTSCKQLKQDLTCRICDKVFLRLYHLNRHKKSHVNVTKTELTARPSIECLSCELCGRMFSRKYHLKRHKRTHGADSNMFADESLFHCELCGKNFSCKSTLKSHQVVHTGNKILTDNFEVNIESNKVLRDNNYLRELTFFTDPSLNKYPCSTCKNVFPTQYSFRKHNKSCIRCVCVHCGDEFWTKSTLSRHMALHTKDEGDNLTQKAGRGDNHSTQKTGEGENHSNKKAHKISKSVSSRPIYIKESNRKEINGKFGMHPDTRKENVLDLSPDAHSSKKIHKCSWCGNLFSTRYNLSSHRTFCKEAPKYLMCVFCGNTFLNKTLLSKHRAEVHPDEVRTLEKSFEKAKITVNNSTSYFCKYCGQTFSLPRNFAEHLNAHVIAGIYACFGCEKRFRTRQLLTFHINTVHKKIKPYTCEICAMTFTHSDALNAHINTHRSKSFYSRDKCDRTYKHLRSLSSHKRTHAESHLKVVCVHCNKSFMNKQHLEIHMLTHVGSKVNTCNSCGKTLGYKSSLKKHHRQVHLNPDFFCDICGCDNIGVCETCGVSFVNLQSHLKSHCLTQKNRTREQTYSAKPISEIVSNSNENNKWMKTEHIVEREDDTPSAESNDSPTTYQLTLDFTERTQKNEDGIKKKYLCDLCKRGFKRNYDLLRHKVTHNSHAHLHYKYSGCIQKGEFPCDKCGRVLTRKHDLLRHKKIHFPEVSVLLSNSKIDEKIFPCEVCGRLFTKNCDLHRHKIIKHNPINSVQPAENNEDENSIKGSTSVETQETGSKTYNINIASRKLKVNKSVRTQSTGPHFCQICEKFFSRKFDLKRHTKHHTQEELCRNNIPSENETKEHHKTLRVCVDGKTFYRCEVCSKHLRSHYNFVRHLRIHTGEKPFTCHICGKQFRIDALLKRHIRDVHEGIKNFPCDICGRRFANKRACTDHRRIHTGERPCVCHICGKAFKTKASLYVHNVFHKDVFPFSCSHCDKRYRRRQQLKVHLSLHTGEKPHTCSLCGRSFRLRKTLKRHATTHTNDRPFHCSICGQQFAQERYLKNHGKTHGLHTNVNPNKYLQL</sequence>
<feature type="domain" description="C2H2-type" evidence="13">
    <location>
        <begin position="371"/>
        <end position="398"/>
    </location>
</feature>
<evidence type="ECO:0000256" key="10">
    <source>
        <dbReference type="ARBA" id="ARBA00023242"/>
    </source>
</evidence>
<feature type="domain" description="C2H2-type" evidence="13">
    <location>
        <begin position="1619"/>
        <end position="1649"/>
    </location>
</feature>
<feature type="domain" description="C2H2-type" evidence="13">
    <location>
        <begin position="173"/>
        <end position="200"/>
    </location>
</feature>
<feature type="domain" description="C2H2-type" evidence="13">
    <location>
        <begin position="144"/>
        <end position="167"/>
    </location>
</feature>
<comment type="subcellular location">
    <subcellularLocation>
        <location evidence="1">Nucleus</location>
    </subcellularLocation>
</comment>
<feature type="domain" description="C2H2-type" evidence="13">
    <location>
        <begin position="1395"/>
        <end position="1422"/>
    </location>
</feature>
<feature type="domain" description="C2H2-type" evidence="13">
    <location>
        <begin position="772"/>
        <end position="801"/>
    </location>
</feature>
<dbReference type="FunFam" id="3.30.160.60:FF:000202">
    <property type="entry name" value="Zinc finger protein 574"/>
    <property type="match status" value="1"/>
</dbReference>
<feature type="domain" description="C2H2-type" evidence="13">
    <location>
        <begin position="1099"/>
        <end position="1127"/>
    </location>
</feature>
<dbReference type="SUPFAM" id="SSF57667">
    <property type="entry name" value="beta-beta-alpha zinc fingers"/>
    <property type="match status" value="19"/>
</dbReference>
<feature type="domain" description="C2H2-type" evidence="13">
    <location>
        <begin position="613"/>
        <end position="640"/>
    </location>
</feature>
<organism evidence="14">
    <name type="scientific">Timema tahoe</name>
    <dbReference type="NCBI Taxonomy" id="61484"/>
    <lineage>
        <taxon>Eukaryota</taxon>
        <taxon>Metazoa</taxon>
        <taxon>Ecdysozoa</taxon>
        <taxon>Arthropoda</taxon>
        <taxon>Hexapoda</taxon>
        <taxon>Insecta</taxon>
        <taxon>Pterygota</taxon>
        <taxon>Neoptera</taxon>
        <taxon>Polyneoptera</taxon>
        <taxon>Phasmatodea</taxon>
        <taxon>Timematodea</taxon>
        <taxon>Timematoidea</taxon>
        <taxon>Timematidae</taxon>
        <taxon>Timema</taxon>
    </lineage>
</organism>
<feature type="domain" description="C2H2-type" evidence="13">
    <location>
        <begin position="652"/>
        <end position="679"/>
    </location>
</feature>
<feature type="domain" description="C2H2-type" evidence="13">
    <location>
        <begin position="1315"/>
        <end position="1343"/>
    </location>
</feature>
<evidence type="ECO:0000313" key="14">
    <source>
        <dbReference type="EMBL" id="CAD7452539.1"/>
    </source>
</evidence>
<evidence type="ECO:0000256" key="12">
    <source>
        <dbReference type="SAM" id="MobiDB-lite"/>
    </source>
</evidence>
<feature type="domain" description="C2H2-type" evidence="13">
    <location>
        <begin position="910"/>
        <end position="938"/>
    </location>
</feature>
<dbReference type="GO" id="GO:0005634">
    <property type="term" value="C:nucleus"/>
    <property type="evidence" value="ECO:0007669"/>
    <property type="project" value="UniProtKB-SubCell"/>
</dbReference>
<dbReference type="GO" id="GO:0000981">
    <property type="term" value="F:DNA-binding transcription factor activity, RNA polymerase II-specific"/>
    <property type="evidence" value="ECO:0007669"/>
    <property type="project" value="TreeGrafter"/>
</dbReference>
<dbReference type="GO" id="GO:0032502">
    <property type="term" value="P:developmental process"/>
    <property type="evidence" value="ECO:0007669"/>
    <property type="project" value="UniProtKB-ARBA"/>
</dbReference>
<keyword evidence="6" id="KW-0862">Zinc</keyword>
<reference evidence="14" key="1">
    <citation type="submission" date="2020-11" db="EMBL/GenBank/DDBJ databases">
        <authorList>
            <person name="Tran Van P."/>
        </authorList>
    </citation>
    <scope>NUCLEOTIDE SEQUENCE</scope>
</reference>
<evidence type="ECO:0000256" key="5">
    <source>
        <dbReference type="ARBA" id="ARBA00022771"/>
    </source>
</evidence>
<dbReference type="GO" id="GO:0003690">
    <property type="term" value="F:double-stranded DNA binding"/>
    <property type="evidence" value="ECO:0007669"/>
    <property type="project" value="UniProtKB-ARBA"/>
</dbReference>
<dbReference type="Pfam" id="PF12874">
    <property type="entry name" value="zf-met"/>
    <property type="match status" value="1"/>
</dbReference>
<feature type="domain" description="C2H2-type" evidence="13">
    <location>
        <begin position="1535"/>
        <end position="1562"/>
    </location>
</feature>
<evidence type="ECO:0000256" key="8">
    <source>
        <dbReference type="ARBA" id="ARBA00023015"/>
    </source>
</evidence>
<evidence type="ECO:0000256" key="1">
    <source>
        <dbReference type="ARBA" id="ARBA00004123"/>
    </source>
</evidence>
<feature type="region of interest" description="Disordered" evidence="12">
    <location>
        <begin position="799"/>
        <end position="837"/>
    </location>
</feature>
<feature type="domain" description="C2H2-type" evidence="13">
    <location>
        <begin position="455"/>
        <end position="482"/>
    </location>
</feature>
<gene>
    <name evidence="14" type="ORF">TTEB3V08_LOCUS717</name>
</gene>
<keyword evidence="7" id="KW-0832">Ubl conjugation</keyword>
<feature type="domain" description="C2H2-type" evidence="13">
    <location>
        <begin position="85"/>
        <end position="112"/>
    </location>
</feature>
<evidence type="ECO:0000256" key="3">
    <source>
        <dbReference type="ARBA" id="ARBA00022723"/>
    </source>
</evidence>
<keyword evidence="2" id="KW-1017">Isopeptide bond</keyword>
<feature type="domain" description="C2H2-type" evidence="13">
    <location>
        <begin position="985"/>
        <end position="1013"/>
    </location>
</feature>
<dbReference type="FunFam" id="3.30.160.60:FF:000690">
    <property type="entry name" value="Zinc finger protein 354C"/>
    <property type="match status" value="1"/>
</dbReference>
<dbReference type="InterPro" id="IPR013087">
    <property type="entry name" value="Znf_C2H2_type"/>
</dbReference>
<feature type="domain" description="C2H2-type" evidence="13">
    <location>
        <begin position="201"/>
        <end position="229"/>
    </location>
</feature>
<feature type="domain" description="C2H2-type" evidence="13">
    <location>
        <begin position="1275"/>
        <end position="1302"/>
    </location>
</feature>
<dbReference type="SMART" id="SM00355">
    <property type="entry name" value="ZnF_C2H2"/>
    <property type="match status" value="39"/>
</dbReference>
<feature type="domain" description="C2H2-type" evidence="13">
    <location>
        <begin position="1507"/>
        <end position="1534"/>
    </location>
</feature>
<dbReference type="SMART" id="SM00451">
    <property type="entry name" value="ZnF_U1"/>
    <property type="match status" value="3"/>
</dbReference>
<dbReference type="PROSITE" id="PS00028">
    <property type="entry name" value="ZINC_FINGER_C2H2_1"/>
    <property type="match status" value="33"/>
</dbReference>
<dbReference type="Pfam" id="PF00096">
    <property type="entry name" value="zf-C2H2"/>
    <property type="match status" value="14"/>
</dbReference>
<dbReference type="PANTHER" id="PTHR24394:SF48">
    <property type="entry name" value="ZINC FINGER PROTEIN 771"/>
    <property type="match status" value="1"/>
</dbReference>
<evidence type="ECO:0000256" key="6">
    <source>
        <dbReference type="ARBA" id="ARBA00022833"/>
    </source>
</evidence>
<evidence type="ECO:0000256" key="9">
    <source>
        <dbReference type="ARBA" id="ARBA00023163"/>
    </source>
</evidence>
<dbReference type="PROSITE" id="PS50157">
    <property type="entry name" value="ZINC_FINGER_C2H2_2"/>
    <property type="match status" value="33"/>
</dbReference>
<feature type="domain" description="C2H2-type" evidence="13">
    <location>
        <begin position="957"/>
        <end position="979"/>
    </location>
</feature>
<dbReference type="FunFam" id="3.30.160.60:FF:000065">
    <property type="entry name" value="B-cell CLL/lymphoma 6, member B"/>
    <property type="match status" value="2"/>
</dbReference>
<feature type="domain" description="C2H2-type" evidence="13">
    <location>
        <begin position="1014"/>
        <end position="1041"/>
    </location>
</feature>
<dbReference type="GO" id="GO:0030674">
    <property type="term" value="F:protein-macromolecule adaptor activity"/>
    <property type="evidence" value="ECO:0007669"/>
    <property type="project" value="UniProtKB-ARBA"/>
</dbReference>
<keyword evidence="9" id="KW-0804">Transcription</keyword>
<keyword evidence="10" id="KW-0539">Nucleus</keyword>
<dbReference type="PANTHER" id="PTHR24394">
    <property type="entry name" value="ZINC FINGER PROTEIN"/>
    <property type="match status" value="1"/>
</dbReference>
<keyword evidence="8" id="KW-0805">Transcription regulation</keyword>
<feature type="compositionally biased region" description="Basic and acidic residues" evidence="12">
    <location>
        <begin position="809"/>
        <end position="826"/>
    </location>
</feature>
<feature type="domain" description="C2H2-type" evidence="13">
    <location>
        <begin position="483"/>
        <end position="508"/>
    </location>
</feature>
<dbReference type="GO" id="GO:0003682">
    <property type="term" value="F:chromatin binding"/>
    <property type="evidence" value="ECO:0007669"/>
    <property type="project" value="UniProtKB-ARBA"/>
</dbReference>
<feature type="region of interest" description="Disordered" evidence="12">
    <location>
        <begin position="1341"/>
        <end position="1368"/>
    </location>
</feature>
<dbReference type="GO" id="GO:0040029">
    <property type="term" value="P:epigenetic regulation of gene expression"/>
    <property type="evidence" value="ECO:0007669"/>
    <property type="project" value="UniProtKB-ARBA"/>
</dbReference>
<dbReference type="FunFam" id="3.30.160.60:FF:000446">
    <property type="entry name" value="Zinc finger protein"/>
    <property type="match status" value="6"/>
</dbReference>
<evidence type="ECO:0000256" key="11">
    <source>
        <dbReference type="PROSITE-ProRule" id="PRU00042"/>
    </source>
</evidence>
<feature type="domain" description="C2H2-type" evidence="13">
    <location>
        <begin position="314"/>
        <end position="341"/>
    </location>
</feature>
<feature type="domain" description="C2H2-type" evidence="13">
    <location>
        <begin position="687"/>
        <end position="714"/>
    </location>
</feature>
<feature type="domain" description="C2H2-type" evidence="13">
    <location>
        <begin position="1450"/>
        <end position="1477"/>
    </location>
</feature>
<keyword evidence="3" id="KW-0479">Metal-binding</keyword>
<dbReference type="FunFam" id="3.30.160.60:FF:000624">
    <property type="entry name" value="zinc finger protein 697"/>
    <property type="match status" value="2"/>
</dbReference>
<dbReference type="FunFam" id="3.30.160.60:FF:000688">
    <property type="entry name" value="zinc finger protein 197 isoform X1"/>
    <property type="match status" value="1"/>
</dbReference>
<evidence type="ECO:0000256" key="7">
    <source>
        <dbReference type="ARBA" id="ARBA00022843"/>
    </source>
</evidence>
<evidence type="ECO:0000256" key="2">
    <source>
        <dbReference type="ARBA" id="ARBA00022499"/>
    </source>
</evidence>
<feature type="domain" description="C2H2-type" evidence="13">
    <location>
        <begin position="427"/>
        <end position="454"/>
    </location>
</feature>
<dbReference type="InterPro" id="IPR003604">
    <property type="entry name" value="Matrin/U1-like-C_Znf_C2H2"/>
</dbReference>
<feature type="domain" description="C2H2-type" evidence="13">
    <location>
        <begin position="1591"/>
        <end position="1618"/>
    </location>
</feature>
<feature type="domain" description="C2H2-type" evidence="13">
    <location>
        <begin position="1563"/>
        <end position="1590"/>
    </location>
</feature>
<feature type="domain" description="C2H2-type" evidence="13">
    <location>
        <begin position="1071"/>
        <end position="1098"/>
    </location>
</feature>
<dbReference type="Gene3D" id="3.30.160.60">
    <property type="entry name" value="Classic Zinc Finger"/>
    <property type="match status" value="28"/>
</dbReference>
<proteinExistence type="predicted"/>
<dbReference type="InterPro" id="IPR036236">
    <property type="entry name" value="Znf_C2H2_sf"/>
</dbReference>
<feature type="domain" description="C2H2-type" evidence="13">
    <location>
        <begin position="342"/>
        <end position="370"/>
    </location>
</feature>
<keyword evidence="5 11" id="KW-0863">Zinc-finger</keyword>
<feature type="domain" description="C2H2-type" evidence="13">
    <location>
        <begin position="230"/>
        <end position="257"/>
    </location>
</feature>
<feature type="domain" description="C2H2-type" evidence="13">
    <location>
        <begin position="1478"/>
        <end position="1506"/>
    </location>
</feature>
<keyword evidence="4" id="KW-0677">Repeat</keyword>
<dbReference type="GO" id="GO:0008270">
    <property type="term" value="F:zinc ion binding"/>
    <property type="evidence" value="ECO:0007669"/>
    <property type="project" value="UniProtKB-KW"/>
</dbReference>
<protein>
    <recommendedName>
        <fullName evidence="13">C2H2-type domain-containing protein</fullName>
    </recommendedName>
</protein>
<dbReference type="GO" id="GO:0000785">
    <property type="term" value="C:chromatin"/>
    <property type="evidence" value="ECO:0007669"/>
    <property type="project" value="UniProtKB-ARBA"/>
</dbReference>